<protein>
    <submittedName>
        <fullName evidence="1">Uncharacterized protein</fullName>
    </submittedName>
</protein>
<dbReference type="EMBL" id="LGTE01000026">
    <property type="protein sequence ID" value="KNZ68588.1"/>
    <property type="molecule type" value="Genomic_DNA"/>
</dbReference>
<gene>
    <name evidence="1" type="ORF">Tfer_2840</name>
</gene>
<proteinExistence type="predicted"/>
<comment type="caution">
    <text evidence="1">The sequence shown here is derived from an EMBL/GenBank/DDBJ whole genome shotgun (WGS) entry which is preliminary data.</text>
</comment>
<sequence length="68" mass="8021">MGVHRDSNGQRETIKCANCFVCREGTEFCPKSDNYDPDAYLKLEEKLRVNREKRLKEQQDSEKRLKEG</sequence>
<evidence type="ECO:0000313" key="1">
    <source>
        <dbReference type="EMBL" id="KNZ68588.1"/>
    </source>
</evidence>
<evidence type="ECO:0000313" key="2">
    <source>
        <dbReference type="Proteomes" id="UP000037175"/>
    </source>
</evidence>
<reference evidence="2" key="1">
    <citation type="submission" date="2015-07" db="EMBL/GenBank/DDBJ databases">
        <title>Complete Genome of Thermincola ferriacetica strain Z-0001T.</title>
        <authorList>
            <person name="Lusk B."/>
            <person name="Badalamenti J.P."/>
            <person name="Parameswaran P."/>
            <person name="Bond D.R."/>
            <person name="Torres C.I."/>
        </authorList>
    </citation>
    <scope>NUCLEOTIDE SEQUENCE [LARGE SCALE GENOMIC DNA]</scope>
    <source>
        <strain evidence="2">Z-0001</strain>
    </source>
</reference>
<organism evidence="1 2">
    <name type="scientific">Thermincola ferriacetica</name>
    <dbReference type="NCBI Taxonomy" id="281456"/>
    <lineage>
        <taxon>Bacteria</taxon>
        <taxon>Bacillati</taxon>
        <taxon>Bacillota</taxon>
        <taxon>Clostridia</taxon>
        <taxon>Eubacteriales</taxon>
        <taxon>Thermincolaceae</taxon>
        <taxon>Thermincola</taxon>
    </lineage>
</organism>
<keyword evidence="2" id="KW-1185">Reference proteome</keyword>
<dbReference type="RefSeq" id="WP_052218831.1">
    <property type="nucleotide sequence ID" value="NZ_LGTE01000026.1"/>
</dbReference>
<name>A0A0L6VZL8_9FIRM</name>
<accession>A0A0L6VZL8</accession>
<dbReference type="AlphaFoldDB" id="A0A0L6VZL8"/>
<dbReference type="Proteomes" id="UP000037175">
    <property type="component" value="Unassembled WGS sequence"/>
</dbReference>